<accession>A0AAV7DP41</accession>
<evidence type="ECO:0000313" key="2">
    <source>
        <dbReference type="Proteomes" id="UP000824782"/>
    </source>
</evidence>
<organism evidence="1 2">
    <name type="scientific">Engystomops pustulosus</name>
    <name type="common">Tungara frog</name>
    <name type="synonym">Physalaemus pustulosus</name>
    <dbReference type="NCBI Taxonomy" id="76066"/>
    <lineage>
        <taxon>Eukaryota</taxon>
        <taxon>Metazoa</taxon>
        <taxon>Chordata</taxon>
        <taxon>Craniata</taxon>
        <taxon>Vertebrata</taxon>
        <taxon>Euteleostomi</taxon>
        <taxon>Amphibia</taxon>
        <taxon>Batrachia</taxon>
        <taxon>Anura</taxon>
        <taxon>Neobatrachia</taxon>
        <taxon>Hyloidea</taxon>
        <taxon>Leptodactylidae</taxon>
        <taxon>Leiuperinae</taxon>
        <taxon>Engystomops</taxon>
    </lineage>
</organism>
<dbReference type="AlphaFoldDB" id="A0AAV7DP41"/>
<dbReference type="EMBL" id="WNYA01000001">
    <property type="protein sequence ID" value="KAG8598961.1"/>
    <property type="molecule type" value="Genomic_DNA"/>
</dbReference>
<evidence type="ECO:0000313" key="1">
    <source>
        <dbReference type="EMBL" id="KAG8598961.1"/>
    </source>
</evidence>
<sequence length="69" mass="7625">MSGALHYLAVEAAAAFFIDMVQRTSAPWTSEQLGLPSQMIVIEVMVIFGDVSAKLMGYIRTGRRYGSQR</sequence>
<comment type="caution">
    <text evidence="1">The sequence shown here is derived from an EMBL/GenBank/DDBJ whole genome shotgun (WGS) entry which is preliminary data.</text>
</comment>
<dbReference type="Proteomes" id="UP000824782">
    <property type="component" value="Unassembled WGS sequence"/>
</dbReference>
<protein>
    <submittedName>
        <fullName evidence="1">Uncharacterized protein</fullName>
    </submittedName>
</protein>
<proteinExistence type="predicted"/>
<gene>
    <name evidence="1" type="ORF">GDO81_002819</name>
</gene>
<reference evidence="1" key="1">
    <citation type="thesis" date="2020" institute="ProQuest LLC" country="789 East Eisenhower Parkway, Ann Arbor, MI, USA">
        <title>Comparative Genomics and Chromosome Evolution.</title>
        <authorList>
            <person name="Mudd A.B."/>
        </authorList>
    </citation>
    <scope>NUCLEOTIDE SEQUENCE</scope>
    <source>
        <strain evidence="1">237g6f4</strain>
        <tissue evidence="1">Blood</tissue>
    </source>
</reference>
<name>A0AAV7DP41_ENGPU</name>
<keyword evidence="2" id="KW-1185">Reference proteome</keyword>